<name>A0ABW4FQG8_9PSEU</name>
<dbReference type="RefSeq" id="WP_343973532.1">
    <property type="nucleotide sequence ID" value="NZ_BAAAJG010000004.1"/>
</dbReference>
<dbReference type="EMBL" id="JBHUCP010000010">
    <property type="protein sequence ID" value="MFD1531277.1"/>
    <property type="molecule type" value="Genomic_DNA"/>
</dbReference>
<gene>
    <name evidence="3" type="ORF">ACFSCY_17715</name>
</gene>
<feature type="transmembrane region" description="Helical" evidence="1">
    <location>
        <begin position="27"/>
        <end position="49"/>
    </location>
</feature>
<keyword evidence="1" id="KW-0812">Transmembrane</keyword>
<comment type="caution">
    <text evidence="3">The sequence shown here is derived from an EMBL/GenBank/DDBJ whole genome shotgun (WGS) entry which is preliminary data.</text>
</comment>
<dbReference type="Proteomes" id="UP001597145">
    <property type="component" value="Unassembled WGS sequence"/>
</dbReference>
<evidence type="ECO:0000256" key="1">
    <source>
        <dbReference type="SAM" id="Phobius"/>
    </source>
</evidence>
<feature type="transmembrane region" description="Helical" evidence="1">
    <location>
        <begin position="148"/>
        <end position="170"/>
    </location>
</feature>
<feature type="transmembrane region" description="Helical" evidence="1">
    <location>
        <begin position="61"/>
        <end position="81"/>
    </location>
</feature>
<evidence type="ECO:0000313" key="4">
    <source>
        <dbReference type="Proteomes" id="UP001597145"/>
    </source>
</evidence>
<protein>
    <submittedName>
        <fullName evidence="3">Tripartite tricarboxylate transporter TctB family protein</fullName>
    </submittedName>
</protein>
<dbReference type="InterPro" id="IPR009936">
    <property type="entry name" value="DUF1468"/>
</dbReference>
<feature type="domain" description="DUF1468" evidence="2">
    <location>
        <begin position="31"/>
        <end position="171"/>
    </location>
</feature>
<reference evidence="4" key="1">
    <citation type="journal article" date="2019" name="Int. J. Syst. Evol. Microbiol.">
        <title>The Global Catalogue of Microorganisms (GCM) 10K type strain sequencing project: providing services to taxonomists for standard genome sequencing and annotation.</title>
        <authorList>
            <consortium name="The Broad Institute Genomics Platform"/>
            <consortium name="The Broad Institute Genome Sequencing Center for Infectious Disease"/>
            <person name="Wu L."/>
            <person name="Ma J."/>
        </authorList>
    </citation>
    <scope>NUCLEOTIDE SEQUENCE [LARGE SCALE GENOMIC DNA]</scope>
    <source>
        <strain evidence="4">JCM 12165</strain>
    </source>
</reference>
<dbReference type="Pfam" id="PF07331">
    <property type="entry name" value="TctB"/>
    <property type="match status" value="1"/>
</dbReference>
<keyword evidence="1" id="KW-0472">Membrane</keyword>
<feature type="transmembrane region" description="Helical" evidence="1">
    <location>
        <begin position="125"/>
        <end position="141"/>
    </location>
</feature>
<feature type="transmembrane region" description="Helical" evidence="1">
    <location>
        <begin position="102"/>
        <end position="119"/>
    </location>
</feature>
<proteinExistence type="predicted"/>
<evidence type="ECO:0000313" key="3">
    <source>
        <dbReference type="EMBL" id="MFD1531277.1"/>
    </source>
</evidence>
<sequence>MNAPASSPDPPAAPDTGRVRGWPWAEVPFPLALVALGLFTVIEATQITVPGSTNGIGPRAFPYAIGALLVVTGVAVLVGLARGQRGEAETGEDVDVEVGTDWLRVAMLVGCLLALVVLIEPLGWPIAATVLFGGAAWTLGARPLWRPLLVGALIAVVTQIVFTQALGAYLPAGPFEGVAFFG</sequence>
<keyword evidence="4" id="KW-1185">Reference proteome</keyword>
<evidence type="ECO:0000259" key="2">
    <source>
        <dbReference type="Pfam" id="PF07331"/>
    </source>
</evidence>
<keyword evidence="1" id="KW-1133">Transmembrane helix</keyword>
<organism evidence="3 4">
    <name type="scientific">Pseudonocardia aurantiaca</name>
    <dbReference type="NCBI Taxonomy" id="75290"/>
    <lineage>
        <taxon>Bacteria</taxon>
        <taxon>Bacillati</taxon>
        <taxon>Actinomycetota</taxon>
        <taxon>Actinomycetes</taxon>
        <taxon>Pseudonocardiales</taxon>
        <taxon>Pseudonocardiaceae</taxon>
        <taxon>Pseudonocardia</taxon>
    </lineage>
</organism>
<accession>A0ABW4FQG8</accession>